<dbReference type="SUPFAM" id="SSF81901">
    <property type="entry name" value="HCP-like"/>
    <property type="match status" value="1"/>
</dbReference>
<dbReference type="AlphaFoldDB" id="A0A3A5JW14"/>
<keyword evidence="2" id="KW-0812">Transmembrane</keyword>
<dbReference type="Gene3D" id="1.25.40.10">
    <property type="entry name" value="Tetratricopeptide repeat domain"/>
    <property type="match status" value="1"/>
</dbReference>
<dbReference type="SMART" id="SM00671">
    <property type="entry name" value="SEL1"/>
    <property type="match status" value="1"/>
</dbReference>
<evidence type="ECO:0000313" key="3">
    <source>
        <dbReference type="EMBL" id="RJT22229.1"/>
    </source>
</evidence>
<evidence type="ECO:0000256" key="2">
    <source>
        <dbReference type="SAM" id="Phobius"/>
    </source>
</evidence>
<evidence type="ECO:0000256" key="1">
    <source>
        <dbReference type="SAM" id="MobiDB-lite"/>
    </source>
</evidence>
<keyword evidence="2" id="KW-1133">Transmembrane helix</keyword>
<comment type="caution">
    <text evidence="3">The sequence shown here is derived from an EMBL/GenBank/DDBJ whole genome shotgun (WGS) entry which is preliminary data.</text>
</comment>
<accession>A0A3A5JW14</accession>
<feature type="transmembrane region" description="Helical" evidence="2">
    <location>
        <begin position="15"/>
        <end position="36"/>
    </location>
</feature>
<dbReference type="Proteomes" id="UP000276295">
    <property type="component" value="Unassembled WGS sequence"/>
</dbReference>
<gene>
    <name evidence="3" type="ORF">D6029_13280</name>
</gene>
<reference evidence="3 4" key="1">
    <citation type="submission" date="2018-09" db="EMBL/GenBank/DDBJ databases">
        <title>Draft genome sequence of Buttiauxella izardii CCUG 35510T.</title>
        <authorList>
            <person name="Salva-Serra F."/>
            <person name="Marathe N."/>
            <person name="Moore E."/>
            <person name="Stadler-Svensson L."/>
            <person name="Engstrom-Jakobsson H."/>
        </authorList>
    </citation>
    <scope>NUCLEOTIDE SEQUENCE [LARGE SCALE GENOMIC DNA]</scope>
    <source>
        <strain evidence="3 4">CCUG 35510</strain>
    </source>
</reference>
<name>A0A3A5JW14_9ENTR</name>
<organism evidence="3 4">
    <name type="scientific">Buttiauxella izardii</name>
    <dbReference type="NCBI Taxonomy" id="82991"/>
    <lineage>
        <taxon>Bacteria</taxon>
        <taxon>Pseudomonadati</taxon>
        <taxon>Pseudomonadota</taxon>
        <taxon>Gammaproteobacteria</taxon>
        <taxon>Enterobacterales</taxon>
        <taxon>Enterobacteriaceae</taxon>
        <taxon>Buttiauxella</taxon>
    </lineage>
</organism>
<dbReference type="EMBL" id="QZWH01000027">
    <property type="protein sequence ID" value="RJT22229.1"/>
    <property type="molecule type" value="Genomic_DNA"/>
</dbReference>
<evidence type="ECO:0000313" key="4">
    <source>
        <dbReference type="Proteomes" id="UP000276295"/>
    </source>
</evidence>
<keyword evidence="2" id="KW-0472">Membrane</keyword>
<sequence>MGGCHIKGCTGRRRYFILLILSTSFVSYADVIIGGVNMSKKSGGQFFTSNETLSEKDNIEARDTTTTEPEAAQKKEELLSSEPRNEIENAATDSKEKLATLKVRAEAGDSDAAYQLAVIFHKGISVAVNYSQAIYFYKLAAAGGSYQARKMMSLILSGPKDKQGNVTAQWMQLIANSIPVNSKIAEVTSEAPNASK</sequence>
<protein>
    <submittedName>
        <fullName evidence="3">Sel1 repeat family protein</fullName>
    </submittedName>
</protein>
<keyword evidence="4" id="KW-1185">Reference proteome</keyword>
<dbReference type="InterPro" id="IPR006597">
    <property type="entry name" value="Sel1-like"/>
</dbReference>
<feature type="region of interest" description="Disordered" evidence="1">
    <location>
        <begin position="57"/>
        <end position="91"/>
    </location>
</feature>
<proteinExistence type="predicted"/>
<dbReference type="InterPro" id="IPR011990">
    <property type="entry name" value="TPR-like_helical_dom_sf"/>
</dbReference>